<keyword evidence="2" id="KW-1185">Reference proteome</keyword>
<organism evidence="1 2">
    <name type="scientific">Azonexus hydrophilus</name>
    <dbReference type="NCBI Taxonomy" id="418702"/>
    <lineage>
        <taxon>Bacteria</taxon>
        <taxon>Pseudomonadati</taxon>
        <taxon>Pseudomonadota</taxon>
        <taxon>Betaproteobacteria</taxon>
        <taxon>Rhodocyclales</taxon>
        <taxon>Azonexaceae</taxon>
        <taxon>Azonexus</taxon>
    </lineage>
</organism>
<dbReference type="RefSeq" id="WP_341744589.1">
    <property type="nucleotide sequence ID" value="NZ_CP151407.1"/>
</dbReference>
<sequence length="89" mass="10095">MSDMPQYQIGEEFFRGVIREPDGPGEKLVVGKANEALARRIAIKEAEKLNWDWIVERCRAIETGHDTAFTVIEQWSSVSGHESFEGEKS</sequence>
<name>A0ABZ2XPF3_9RHOO</name>
<dbReference type="EMBL" id="CP151407">
    <property type="protein sequence ID" value="WZJ23250.1"/>
    <property type="molecule type" value="Genomic_DNA"/>
</dbReference>
<accession>A0ABZ2XPF3</accession>
<evidence type="ECO:0000313" key="1">
    <source>
        <dbReference type="EMBL" id="WZJ23250.1"/>
    </source>
</evidence>
<keyword evidence="1" id="KW-0614">Plasmid</keyword>
<gene>
    <name evidence="1" type="ORF">AADV58_17735</name>
</gene>
<protein>
    <submittedName>
        <fullName evidence="1">Uncharacterized protein</fullName>
    </submittedName>
</protein>
<geneLocation type="plasmid" evidence="1 2">
    <name>unnamed1</name>
</geneLocation>
<reference evidence="1 2" key="1">
    <citation type="submission" date="2024-04" db="EMBL/GenBank/DDBJ databases">
        <title>Dissimilatory iodate-reducing microorganisms contribute to the enrichment of iodine in groundwater.</title>
        <authorList>
            <person name="Jiang Z."/>
        </authorList>
    </citation>
    <scope>NUCLEOTIDE SEQUENCE [LARGE SCALE GENOMIC DNA]</scope>
    <source>
        <strain evidence="1 2">NCP973</strain>
        <plasmid evidence="1 2">unnamed1</plasmid>
    </source>
</reference>
<dbReference type="Proteomes" id="UP001479520">
    <property type="component" value="Plasmid unnamed1"/>
</dbReference>
<proteinExistence type="predicted"/>
<evidence type="ECO:0000313" key="2">
    <source>
        <dbReference type="Proteomes" id="UP001479520"/>
    </source>
</evidence>